<organism evidence="2 3">
    <name type="scientific">Diplodia corticola</name>
    <dbReference type="NCBI Taxonomy" id="236234"/>
    <lineage>
        <taxon>Eukaryota</taxon>
        <taxon>Fungi</taxon>
        <taxon>Dikarya</taxon>
        <taxon>Ascomycota</taxon>
        <taxon>Pezizomycotina</taxon>
        <taxon>Dothideomycetes</taxon>
        <taxon>Dothideomycetes incertae sedis</taxon>
        <taxon>Botryosphaeriales</taxon>
        <taxon>Botryosphaeriaceae</taxon>
        <taxon>Diplodia</taxon>
    </lineage>
</organism>
<comment type="caution">
    <text evidence="2">The sequence shown here is derived from an EMBL/GenBank/DDBJ whole genome shotgun (WGS) entry which is preliminary data.</text>
</comment>
<feature type="compositionally biased region" description="Basic and acidic residues" evidence="1">
    <location>
        <begin position="269"/>
        <end position="282"/>
    </location>
</feature>
<feature type="compositionally biased region" description="Polar residues" evidence="1">
    <location>
        <begin position="225"/>
        <end position="235"/>
    </location>
</feature>
<feature type="compositionally biased region" description="Low complexity" evidence="1">
    <location>
        <begin position="100"/>
        <end position="111"/>
    </location>
</feature>
<evidence type="ECO:0000313" key="2">
    <source>
        <dbReference type="EMBL" id="OJD39776.1"/>
    </source>
</evidence>
<dbReference type="OrthoDB" id="4160836at2759"/>
<feature type="compositionally biased region" description="Low complexity" evidence="1">
    <location>
        <begin position="58"/>
        <end position="67"/>
    </location>
</feature>
<sequence length="617" mass="68054">MAEPSPKRRRTSAEPPVVTENGDFRPRNALRRTPPRRASFLSPTRASLARFNPEVLSRRASAASAAPEPDEPSQPPSRGQRALSYVLGESQQNPGLPSEGNNAAAAPQQDGGDQRRRSIGGRLLPTRDVLQAAAADQLAQESVAQAEDDLPTYPTGSPAARPDLPPEQALFSSPSKKARRNKSLGQRLSSPFKPRELPLRPEPAEQDLDAGAGNMRLAERRQVEESTQGVDSTAFESRPPPDVPKVEDDSKEKQKQKDRLQKQLQEMQEEIRQYEQEIERNRTASGEDSAEDMSALVSLITKANPPPSSLKPEAPSLSSLLSAFLPLAKPIRPPTPPLEEPEEALPSHAPIELENPLPYLRFITTFEYDSRIDVGEEIGHQIHSISIRSPDSLLHLELKLSANPATQSVTKLEIASLSPWASHDLGAWIKLRAAENDIGAVCWATESYYDVAVKRAKCWAKCYRKFGHLLDHGPPVQDGRGSGKRTVQRVGTHQEVPTSSNLLEEETEEVSGIGNDVAVGDQEDRRIKRLELMYGLGRERINLRSRQVLFKVSWKIRFDWTGEAESVVGADVALPGVWREADDRGSLRKIPATFDKLVGEMGVFEATKTMVGLLFAE</sequence>
<feature type="compositionally biased region" description="Polar residues" evidence="1">
    <location>
        <begin position="489"/>
        <end position="502"/>
    </location>
</feature>
<dbReference type="GeneID" id="31012560"/>
<feature type="compositionally biased region" description="Basic and acidic residues" evidence="1">
    <location>
        <begin position="193"/>
        <end position="203"/>
    </location>
</feature>
<gene>
    <name evidence="2" type="ORF">BKCO1_2000113</name>
</gene>
<evidence type="ECO:0000313" key="3">
    <source>
        <dbReference type="Proteomes" id="UP000183809"/>
    </source>
</evidence>
<feature type="region of interest" description="Disordered" evidence="1">
    <location>
        <begin position="474"/>
        <end position="503"/>
    </location>
</feature>
<dbReference type="EMBL" id="MNUE01000002">
    <property type="protein sequence ID" value="OJD39776.1"/>
    <property type="molecule type" value="Genomic_DNA"/>
</dbReference>
<name>A0A1J9RGQ7_9PEZI</name>
<accession>A0A1J9RGQ7</accession>
<reference evidence="2 3" key="1">
    <citation type="submission" date="2016-10" db="EMBL/GenBank/DDBJ databases">
        <title>Proteomics and genomics reveal pathogen-plant mechanisms compatible with a hemibiotrophic lifestyle of Diplodia corticola.</title>
        <authorList>
            <person name="Fernandes I."/>
            <person name="De Jonge R."/>
            <person name="Van De Peer Y."/>
            <person name="Devreese B."/>
            <person name="Alves A."/>
            <person name="Esteves A.C."/>
        </authorList>
    </citation>
    <scope>NUCLEOTIDE SEQUENCE [LARGE SCALE GENOMIC DNA]</scope>
    <source>
        <strain evidence="2 3">CBS 112549</strain>
    </source>
</reference>
<feature type="compositionally biased region" description="Basic and acidic residues" evidence="1">
    <location>
        <begin position="244"/>
        <end position="261"/>
    </location>
</feature>
<feature type="compositionally biased region" description="Low complexity" evidence="1">
    <location>
        <begin position="130"/>
        <end position="140"/>
    </location>
</feature>
<keyword evidence="3" id="KW-1185">Reference proteome</keyword>
<dbReference type="STRING" id="236234.A0A1J9RGQ7"/>
<proteinExistence type="predicted"/>
<dbReference type="Proteomes" id="UP000183809">
    <property type="component" value="Unassembled WGS sequence"/>
</dbReference>
<feature type="region of interest" description="Disordered" evidence="1">
    <location>
        <begin position="1"/>
        <end position="292"/>
    </location>
</feature>
<dbReference type="RefSeq" id="XP_020134763.1">
    <property type="nucleotide sequence ID" value="XM_020272301.1"/>
</dbReference>
<evidence type="ECO:0000256" key="1">
    <source>
        <dbReference type="SAM" id="MobiDB-lite"/>
    </source>
</evidence>
<dbReference type="AlphaFoldDB" id="A0A1J9RGQ7"/>
<protein>
    <submittedName>
        <fullName evidence="2">Uncharacterized protein</fullName>
    </submittedName>
</protein>